<evidence type="ECO:0000256" key="5">
    <source>
        <dbReference type="ARBA" id="ARBA00017949"/>
    </source>
</evidence>
<evidence type="ECO:0000256" key="3">
    <source>
        <dbReference type="ARBA" id="ARBA00004651"/>
    </source>
</evidence>
<feature type="compositionally biased region" description="Basic and acidic residues" evidence="13">
    <location>
        <begin position="270"/>
        <end position="290"/>
    </location>
</feature>
<keyword evidence="17" id="KW-0969">Cilium</keyword>
<evidence type="ECO:0000256" key="8">
    <source>
        <dbReference type="ARBA" id="ARBA00022989"/>
    </source>
</evidence>
<dbReference type="EMBL" id="JAEPCR010000005">
    <property type="protein sequence ID" value="MCG7977046.1"/>
    <property type="molecule type" value="Genomic_DNA"/>
</dbReference>
<dbReference type="GO" id="GO:0005886">
    <property type="term" value="C:plasma membrane"/>
    <property type="evidence" value="ECO:0007669"/>
    <property type="project" value="UniProtKB-SubCell"/>
</dbReference>
<dbReference type="PANTHER" id="PTHR30046">
    <property type="entry name" value="FLAGELLAR M-RING PROTEIN"/>
    <property type="match status" value="1"/>
</dbReference>
<evidence type="ECO:0000259" key="16">
    <source>
        <dbReference type="Pfam" id="PF08345"/>
    </source>
</evidence>
<comment type="function">
    <text evidence="1 12">The M ring may be actively involved in energy transduction.</text>
</comment>
<evidence type="ECO:0000256" key="11">
    <source>
        <dbReference type="ARBA" id="ARBA00025936"/>
    </source>
</evidence>
<evidence type="ECO:0000259" key="15">
    <source>
        <dbReference type="Pfam" id="PF01514"/>
    </source>
</evidence>
<evidence type="ECO:0000256" key="12">
    <source>
        <dbReference type="PIRNR" id="PIRNR004862"/>
    </source>
</evidence>
<keyword evidence="7 14" id="KW-0812">Transmembrane</keyword>
<reference evidence="17" key="1">
    <citation type="journal article" date="2021" name="Proc. Natl. Acad. Sci. U.S.A.">
        <title>Global biogeography of chemosynthetic symbionts reveals both localized and globally distributed symbiont groups. .</title>
        <authorList>
            <person name="Osvatic J.T."/>
            <person name="Wilkins L.G.E."/>
            <person name="Leibrecht L."/>
            <person name="Leray M."/>
            <person name="Zauner S."/>
            <person name="Polzin J."/>
            <person name="Camacho Y."/>
            <person name="Gros O."/>
            <person name="van Gils J.A."/>
            <person name="Eisen J.A."/>
            <person name="Petersen J.M."/>
            <person name="Yuen B."/>
        </authorList>
    </citation>
    <scope>NUCLEOTIDE SEQUENCE</scope>
    <source>
        <strain evidence="17">MAGclacostrist055</strain>
    </source>
</reference>
<evidence type="ECO:0000256" key="4">
    <source>
        <dbReference type="ARBA" id="ARBA00007971"/>
    </source>
</evidence>
<evidence type="ECO:0000256" key="2">
    <source>
        <dbReference type="ARBA" id="ARBA00004117"/>
    </source>
</evidence>
<evidence type="ECO:0000256" key="6">
    <source>
        <dbReference type="ARBA" id="ARBA00022475"/>
    </source>
</evidence>
<dbReference type="InterPro" id="IPR013556">
    <property type="entry name" value="Flag_M-ring_C"/>
</dbReference>
<dbReference type="Gene3D" id="3.30.300.30">
    <property type="match status" value="1"/>
</dbReference>
<keyword evidence="17" id="KW-0966">Cell projection</keyword>
<dbReference type="PRINTS" id="PR01009">
    <property type="entry name" value="FLGMRINGFLIF"/>
</dbReference>
<dbReference type="InterPro" id="IPR043427">
    <property type="entry name" value="YscJ/FliF"/>
</dbReference>
<organism evidence="17 18">
    <name type="scientific">Candidatus Thiodiazotropha taylori</name>
    <dbReference type="NCBI Taxonomy" id="2792791"/>
    <lineage>
        <taxon>Bacteria</taxon>
        <taxon>Pseudomonadati</taxon>
        <taxon>Pseudomonadota</taxon>
        <taxon>Gammaproteobacteria</taxon>
        <taxon>Chromatiales</taxon>
        <taxon>Sedimenticolaceae</taxon>
        <taxon>Candidatus Thiodiazotropha</taxon>
    </lineage>
</organism>
<evidence type="ECO:0000256" key="1">
    <source>
        <dbReference type="ARBA" id="ARBA00003820"/>
    </source>
</evidence>
<dbReference type="Pfam" id="PF08345">
    <property type="entry name" value="YscJ_FliF_C"/>
    <property type="match status" value="1"/>
</dbReference>
<keyword evidence="10 12" id="KW-0975">Bacterial flagellum</keyword>
<dbReference type="InterPro" id="IPR045851">
    <property type="entry name" value="AMP-bd_C_sf"/>
</dbReference>
<feature type="domain" description="Flagellar M-ring N-terminal" evidence="15">
    <location>
        <begin position="40"/>
        <end position="210"/>
    </location>
</feature>
<evidence type="ECO:0000256" key="7">
    <source>
        <dbReference type="ARBA" id="ARBA00022692"/>
    </source>
</evidence>
<feature type="transmembrane region" description="Helical" evidence="14">
    <location>
        <begin position="12"/>
        <end position="36"/>
    </location>
</feature>
<comment type="caution">
    <text evidence="17">The sequence shown here is derived from an EMBL/GenBank/DDBJ whole genome shotgun (WGS) entry which is preliminary data.</text>
</comment>
<evidence type="ECO:0000313" key="18">
    <source>
        <dbReference type="Proteomes" id="UP000886674"/>
    </source>
</evidence>
<evidence type="ECO:0000256" key="13">
    <source>
        <dbReference type="SAM" id="MobiDB-lite"/>
    </source>
</evidence>
<dbReference type="AlphaFoldDB" id="A0A9E4NH12"/>
<sequence length="500" mass="54444">MLKETWNNSELASRSGLIGGVVVILTLTFIAAWWLLQSRNGVLFTDLEPGDAAAVVSELERMKVDYTLAVDGTRILVSQDEVHEVRLKLLGSGLPLSGGVGFELFDKAEFGMTEFAQRINFQRAMQGELTRTITSLKEVKFARVHLVMPEASLFQKDKTSPSASITLFLKSGAQLDQQQTEGIQRLVSASVPGLETDAVTIIDQYGKTMSALAEAESGPAIVTTRLHKKKEVEAYLIEKTTRVLERTFGPGKAIVSIDVTLNFDQTKTTREEVIPGSKDNRGMVRKRESRSQPGTKNKQKGGGELNTEVEYRLGRSVAQIVSTPGGIERLSVGVLVPASTTEVQLKQIKDLVAMAVGLDPVRGDDIAVHSAAGEILPAQQDELTRSGSTGLQTAEAVTDDLVRQANASEQGQTPGPDSKTAGLPAWMTALWTQHAEIVISIGVVLVLLLLLMIGLISKTSHKKRANQRRLLIDERERVLNQLKTWINTDELTPQSEGKSS</sequence>
<dbReference type="Pfam" id="PF01514">
    <property type="entry name" value="YscJ_FliF"/>
    <property type="match status" value="1"/>
</dbReference>
<comment type="similarity">
    <text evidence="4 12">Belongs to the FliF family.</text>
</comment>
<evidence type="ECO:0000256" key="10">
    <source>
        <dbReference type="ARBA" id="ARBA00023143"/>
    </source>
</evidence>
<comment type="subunit">
    <text evidence="11">The basal body constitutes a major portion of the flagellar organelle and consists of four rings (L,P,S, and M) mounted on a central rod. The M ring is integral to the inner membrane of the cell and may be connected to the flagellar rod via the S ring. The S (supramembrane ring) lies just distal to the M ring. The L and P rings lie in the outer membrane and the periplasmic space, respectively.</text>
</comment>
<proteinExistence type="inferred from homology"/>
<feature type="region of interest" description="Disordered" evidence="13">
    <location>
        <begin position="270"/>
        <end position="305"/>
    </location>
</feature>
<dbReference type="Proteomes" id="UP000886674">
    <property type="component" value="Unassembled WGS sequence"/>
</dbReference>
<dbReference type="GO" id="GO:0071973">
    <property type="term" value="P:bacterial-type flagellum-dependent cell motility"/>
    <property type="evidence" value="ECO:0007669"/>
    <property type="project" value="InterPro"/>
</dbReference>
<dbReference type="GO" id="GO:0003774">
    <property type="term" value="F:cytoskeletal motor activity"/>
    <property type="evidence" value="ECO:0007669"/>
    <property type="project" value="InterPro"/>
</dbReference>
<protein>
    <recommendedName>
        <fullName evidence="5 12">Flagellar M-ring protein</fullName>
    </recommendedName>
</protein>
<keyword evidence="9 14" id="KW-0472">Membrane</keyword>
<keyword evidence="8 14" id="KW-1133">Transmembrane helix</keyword>
<feature type="domain" description="Flagellar M-ring C-terminal" evidence="16">
    <location>
        <begin position="244"/>
        <end position="370"/>
    </location>
</feature>
<evidence type="ECO:0000256" key="14">
    <source>
        <dbReference type="SAM" id="Phobius"/>
    </source>
</evidence>
<comment type="subcellular location">
    <subcellularLocation>
        <location evidence="2 12">Bacterial flagellum basal body</location>
    </subcellularLocation>
    <subcellularLocation>
        <location evidence="3">Cell membrane</location>
        <topology evidence="3">Multi-pass membrane protein</topology>
    </subcellularLocation>
</comment>
<dbReference type="GO" id="GO:0009431">
    <property type="term" value="C:bacterial-type flagellum basal body, MS ring"/>
    <property type="evidence" value="ECO:0007669"/>
    <property type="project" value="InterPro"/>
</dbReference>
<evidence type="ECO:0000313" key="17">
    <source>
        <dbReference type="EMBL" id="MCG7977046.1"/>
    </source>
</evidence>
<gene>
    <name evidence="17" type="primary">fliF</name>
    <name evidence="17" type="ORF">JAY77_02715</name>
</gene>
<keyword evidence="6" id="KW-1003">Cell membrane</keyword>
<dbReference type="PANTHER" id="PTHR30046:SF0">
    <property type="entry name" value="FLAGELLAR M-RING PROTEIN"/>
    <property type="match status" value="1"/>
</dbReference>
<dbReference type="NCBIfam" id="TIGR00206">
    <property type="entry name" value="fliF"/>
    <property type="match status" value="1"/>
</dbReference>
<dbReference type="PIRSF" id="PIRSF004862">
    <property type="entry name" value="FliF"/>
    <property type="match status" value="1"/>
</dbReference>
<feature type="transmembrane region" description="Helical" evidence="14">
    <location>
        <begin position="437"/>
        <end position="456"/>
    </location>
</feature>
<name>A0A9E4NH12_9GAMM</name>
<keyword evidence="17" id="KW-0282">Flagellum</keyword>
<dbReference type="InterPro" id="IPR006182">
    <property type="entry name" value="FliF_N_dom"/>
</dbReference>
<evidence type="ECO:0000256" key="9">
    <source>
        <dbReference type="ARBA" id="ARBA00023136"/>
    </source>
</evidence>
<dbReference type="InterPro" id="IPR000067">
    <property type="entry name" value="FlgMring_FliF"/>
</dbReference>
<accession>A0A9E4NH12</accession>